<gene>
    <name evidence="2" type="ORF">LVY65_06440</name>
</gene>
<accession>A0A9X1QL58</accession>
<dbReference type="AlphaFoldDB" id="A0A9X1QL58"/>
<feature type="transmembrane region" description="Helical" evidence="1">
    <location>
        <begin position="208"/>
        <end position="230"/>
    </location>
</feature>
<comment type="caution">
    <text evidence="2">The sequence shown here is derived from an EMBL/GenBank/DDBJ whole genome shotgun (WGS) entry which is preliminary data.</text>
</comment>
<organism evidence="2 3">
    <name type="scientific">Sphingomonas cremea</name>
    <dbReference type="NCBI Taxonomy" id="2904799"/>
    <lineage>
        <taxon>Bacteria</taxon>
        <taxon>Pseudomonadati</taxon>
        <taxon>Pseudomonadota</taxon>
        <taxon>Alphaproteobacteria</taxon>
        <taxon>Sphingomonadales</taxon>
        <taxon>Sphingomonadaceae</taxon>
        <taxon>Sphingomonas</taxon>
    </lineage>
</organism>
<protein>
    <submittedName>
        <fullName evidence="2">Low temperature requirement protein A</fullName>
    </submittedName>
</protein>
<feature type="transmembrane region" description="Helical" evidence="1">
    <location>
        <begin position="105"/>
        <end position="126"/>
    </location>
</feature>
<feature type="transmembrane region" description="Helical" evidence="1">
    <location>
        <begin position="236"/>
        <end position="255"/>
    </location>
</feature>
<dbReference type="RefSeq" id="WP_235067206.1">
    <property type="nucleotide sequence ID" value="NZ_JAKFGM010000002.1"/>
</dbReference>
<dbReference type="Proteomes" id="UP001139410">
    <property type="component" value="Unassembled WGS sequence"/>
</dbReference>
<dbReference type="PANTHER" id="PTHR36840:SF1">
    <property type="entry name" value="BLL5714 PROTEIN"/>
    <property type="match status" value="1"/>
</dbReference>
<name>A0A9X1QL58_9SPHN</name>
<feature type="transmembrane region" description="Helical" evidence="1">
    <location>
        <begin position="21"/>
        <end position="41"/>
    </location>
</feature>
<proteinExistence type="predicted"/>
<feature type="transmembrane region" description="Helical" evidence="1">
    <location>
        <begin position="279"/>
        <end position="297"/>
    </location>
</feature>
<evidence type="ECO:0000313" key="2">
    <source>
        <dbReference type="EMBL" id="MCF2514701.1"/>
    </source>
</evidence>
<dbReference type="InterPro" id="IPR010640">
    <property type="entry name" value="Low_temperature_requirement_A"/>
</dbReference>
<reference evidence="2" key="1">
    <citation type="submission" date="2022-01" db="EMBL/GenBank/DDBJ databases">
        <authorList>
            <person name="Jo J.-H."/>
            <person name="Im W.-T."/>
        </authorList>
    </citation>
    <scope>NUCLEOTIDE SEQUENCE</scope>
    <source>
        <strain evidence="2">G124</strain>
    </source>
</reference>
<feature type="transmembrane region" description="Helical" evidence="1">
    <location>
        <begin position="138"/>
        <end position="155"/>
    </location>
</feature>
<dbReference type="Pfam" id="PF06772">
    <property type="entry name" value="LtrA"/>
    <property type="match status" value="1"/>
</dbReference>
<keyword evidence="1" id="KW-0812">Transmembrane</keyword>
<feature type="transmembrane region" description="Helical" evidence="1">
    <location>
        <begin position="367"/>
        <end position="386"/>
    </location>
</feature>
<feature type="transmembrane region" description="Helical" evidence="1">
    <location>
        <begin position="80"/>
        <end position="99"/>
    </location>
</feature>
<dbReference type="EMBL" id="JAKFGM010000002">
    <property type="protein sequence ID" value="MCF2514701.1"/>
    <property type="molecule type" value="Genomic_DNA"/>
</dbReference>
<dbReference type="PANTHER" id="PTHR36840">
    <property type="entry name" value="BLL5714 PROTEIN"/>
    <property type="match status" value="1"/>
</dbReference>
<sequence>MARPNHLRDDQAQVDHSVSPLELFFDLVFVFAVTQLSHYLLAHHTPAGALQTLVMFLAVWWAWIYTAWATNWLDPGCAPVRLVLIGIMFLSLVMSSAIPDAFGDYGWLFALSYVAIQVGRTAYTAWAREGFPGGTSTNMARATLYFIAAGVLWIAGGLDPDPMRRLLWWVAALALEYAGPFTLFYVPAIGRSSFADWNISGAHMAERCGLFIIIALGEGIIVTGATFAEIQPSKATILAFLSAFVASVAMWWMYFDVGARRGTELIEHDGRPGLIARQAYTYGHIPIIAGIIVLAVADERVLTHPTGHLEPFFIAALVGGGMLFVSGAGLFKRMTNSRGYWPLSHLVGLGLFALLGLWAVLVNPQPLTLHLAASSLFVIVSVWEWGSFHGGWRERWAHFESKRD</sequence>
<keyword evidence="3" id="KW-1185">Reference proteome</keyword>
<feature type="transmembrane region" description="Helical" evidence="1">
    <location>
        <begin position="47"/>
        <end position="68"/>
    </location>
</feature>
<evidence type="ECO:0000313" key="3">
    <source>
        <dbReference type="Proteomes" id="UP001139410"/>
    </source>
</evidence>
<feature type="transmembrane region" description="Helical" evidence="1">
    <location>
        <begin position="312"/>
        <end position="331"/>
    </location>
</feature>
<feature type="transmembrane region" description="Helical" evidence="1">
    <location>
        <begin position="167"/>
        <end position="187"/>
    </location>
</feature>
<feature type="transmembrane region" description="Helical" evidence="1">
    <location>
        <begin position="343"/>
        <end position="361"/>
    </location>
</feature>
<evidence type="ECO:0000256" key="1">
    <source>
        <dbReference type="SAM" id="Phobius"/>
    </source>
</evidence>
<keyword evidence="1" id="KW-0472">Membrane</keyword>
<keyword evidence="1" id="KW-1133">Transmembrane helix</keyword>